<organism evidence="1 2">
    <name type="scientific">Alkalibacillus filiformis</name>
    <dbReference type="NCBI Taxonomy" id="200990"/>
    <lineage>
        <taxon>Bacteria</taxon>
        <taxon>Bacillati</taxon>
        <taxon>Bacillota</taxon>
        <taxon>Bacilli</taxon>
        <taxon>Bacillales</taxon>
        <taxon>Bacillaceae</taxon>
        <taxon>Alkalibacillus</taxon>
    </lineage>
</organism>
<accession>A0ABU0DPR3</accession>
<reference evidence="1 2" key="1">
    <citation type="submission" date="2023-07" db="EMBL/GenBank/DDBJ databases">
        <title>Genomic Encyclopedia of Type Strains, Phase IV (KMG-IV): sequencing the most valuable type-strain genomes for metagenomic binning, comparative biology and taxonomic classification.</title>
        <authorList>
            <person name="Goeker M."/>
        </authorList>
    </citation>
    <scope>NUCLEOTIDE SEQUENCE [LARGE SCALE GENOMIC DNA]</scope>
    <source>
        <strain evidence="1 2">DSM 15448</strain>
    </source>
</reference>
<dbReference type="Proteomes" id="UP001236723">
    <property type="component" value="Unassembled WGS sequence"/>
</dbReference>
<comment type="caution">
    <text evidence="1">The sequence shown here is derived from an EMBL/GenBank/DDBJ whole genome shotgun (WGS) entry which is preliminary data.</text>
</comment>
<sequence>MLKRLREKIKNRLKRLLRSKQGLNTIDINKD</sequence>
<protein>
    <submittedName>
        <fullName evidence="1">Uncharacterized protein</fullName>
    </submittedName>
</protein>
<gene>
    <name evidence="1" type="ORF">J2R98_000251</name>
</gene>
<proteinExistence type="predicted"/>
<keyword evidence="2" id="KW-1185">Reference proteome</keyword>
<name>A0ABU0DPR3_9BACI</name>
<dbReference type="EMBL" id="JAUSUP010000001">
    <property type="protein sequence ID" value="MDQ0350448.1"/>
    <property type="molecule type" value="Genomic_DNA"/>
</dbReference>
<evidence type="ECO:0000313" key="2">
    <source>
        <dbReference type="Proteomes" id="UP001236723"/>
    </source>
</evidence>
<evidence type="ECO:0000313" key="1">
    <source>
        <dbReference type="EMBL" id="MDQ0350448.1"/>
    </source>
</evidence>